<name>A0A7J3YU11_9CREN</name>
<dbReference type="EMBL" id="DRYU01000031">
    <property type="protein sequence ID" value="HHP92257.1"/>
    <property type="molecule type" value="Genomic_DNA"/>
</dbReference>
<gene>
    <name evidence="1" type="ORF">ENM70_01325</name>
</gene>
<organism evidence="1">
    <name type="scientific">Ignisphaera aggregans</name>
    <dbReference type="NCBI Taxonomy" id="334771"/>
    <lineage>
        <taxon>Archaea</taxon>
        <taxon>Thermoproteota</taxon>
        <taxon>Thermoprotei</taxon>
        <taxon>Desulfurococcales</taxon>
        <taxon>Desulfurococcaceae</taxon>
        <taxon>Ignisphaera</taxon>
    </lineage>
</organism>
<comment type="caution">
    <text evidence="1">The sequence shown here is derived from an EMBL/GenBank/DDBJ whole genome shotgun (WGS) entry which is preliminary data.</text>
</comment>
<accession>A0A7J3YU11</accession>
<sequence>MLNNDELISVIFYLAGGRIRGSTRLQKIVFLVKRVLDIEGFRFEPWKYGPWSYELEEFLKELEVRGMLKIHVENPDLTYEFFGESPAKIYEAAQDLIRRGEEVFKELVRSDPVKAMYVKKVVRAAVSVSLSYLVAYIYSNYPEMTMKSTIHEKVKKWRETYGLRA</sequence>
<dbReference type="AlphaFoldDB" id="A0A7J3YU11"/>
<evidence type="ECO:0008006" key="2">
    <source>
        <dbReference type="Google" id="ProtNLM"/>
    </source>
</evidence>
<evidence type="ECO:0000313" key="1">
    <source>
        <dbReference type="EMBL" id="HHP92257.1"/>
    </source>
</evidence>
<protein>
    <recommendedName>
        <fullName evidence="2">DUF4065 domain-containing protein</fullName>
    </recommendedName>
</protein>
<proteinExistence type="predicted"/>
<reference evidence="1" key="1">
    <citation type="journal article" date="2020" name="mSystems">
        <title>Genome- and Community-Level Interaction Insights into Carbon Utilization and Element Cycling Functions of Hydrothermarchaeota in Hydrothermal Sediment.</title>
        <authorList>
            <person name="Zhou Z."/>
            <person name="Liu Y."/>
            <person name="Xu W."/>
            <person name="Pan J."/>
            <person name="Luo Z.H."/>
            <person name="Li M."/>
        </authorList>
    </citation>
    <scope>NUCLEOTIDE SEQUENCE [LARGE SCALE GENOMIC DNA]</scope>
    <source>
        <strain evidence="1">SpSt-1109</strain>
    </source>
</reference>